<evidence type="ECO:0000256" key="2">
    <source>
        <dbReference type="SAM" id="Phobius"/>
    </source>
</evidence>
<keyword evidence="2" id="KW-1133">Transmembrane helix</keyword>
<dbReference type="EMBL" id="CP158255">
    <property type="protein sequence ID" value="XDJ51509.1"/>
    <property type="molecule type" value="Genomic_DNA"/>
</dbReference>
<feature type="signal peptide" evidence="3">
    <location>
        <begin position="1"/>
        <end position="22"/>
    </location>
</feature>
<evidence type="ECO:0000256" key="3">
    <source>
        <dbReference type="SAM" id="SignalP"/>
    </source>
</evidence>
<name>A0AB39DBX4_9BURK</name>
<dbReference type="RefSeq" id="WP_368647543.1">
    <property type="nucleotide sequence ID" value="NZ_CP158255.1"/>
</dbReference>
<sequence>MRKRFRVCVLALSLAIGFPAVAFSQALPVDPIAKVIAGATNESYFFKAADFAKQQVTLTKMSESAMRAAANAPAIGGGVSWLSNLKYLGRTSLPGIAIGLAADAAISWYFADEPVYIPPGEEPDPDNPQPEPLPVDSVKIPAPPNVANPPSLDYKDPVTGMMLPRPNGTEFYLQGRLRYGQPAFRVGYNSNKETWYIHAMSAASAVAFAVANQDIWLGITNLRCFWSPDSLGRYECRGNATAGPNSGPHAGQYLEDAQIVVASFLPKGEADCGGGMMYLGQYNQMGRCLGDPSPVPGGYDTVQTLESASASVPESELAKDANPLLLSQLANQLWLDAASQPGYEGVPHPGYDAVSQWDVQNYLNEHPELWPTVEDLLKAFPRDETGRWTIPSGTTSPNPDPDPNPNPGGNVDLGPDPGIPAPELESIPTAQMIIDPLTQLFPDLKNYQVNMPVGECPRPSFEVFGNSFTVSSHCDLLDQNQNVIQLFMMAAFGILSLLIVLRA</sequence>
<feature type="region of interest" description="Disordered" evidence="1">
    <location>
        <begin position="118"/>
        <end position="139"/>
    </location>
</feature>
<evidence type="ECO:0000313" key="4">
    <source>
        <dbReference type="EMBL" id="XDJ51509.1"/>
    </source>
</evidence>
<dbReference type="AlphaFoldDB" id="A0AB39DBX4"/>
<evidence type="ECO:0008006" key="5">
    <source>
        <dbReference type="Google" id="ProtNLM"/>
    </source>
</evidence>
<accession>A0AB39DBX4</accession>
<gene>
    <name evidence="4" type="ORF">ABRZ09_06635</name>
</gene>
<feature type="transmembrane region" description="Helical" evidence="2">
    <location>
        <begin position="483"/>
        <end position="501"/>
    </location>
</feature>
<protein>
    <recommendedName>
        <fullName evidence="5">TspB protein</fullName>
    </recommendedName>
</protein>
<organism evidence="4">
    <name type="scientific">Castellaniella ginsengisoli</name>
    <dbReference type="NCBI Taxonomy" id="546114"/>
    <lineage>
        <taxon>Bacteria</taxon>
        <taxon>Pseudomonadati</taxon>
        <taxon>Pseudomonadota</taxon>
        <taxon>Betaproteobacteria</taxon>
        <taxon>Burkholderiales</taxon>
        <taxon>Alcaligenaceae</taxon>
        <taxon>Castellaniella</taxon>
    </lineage>
</organism>
<keyword evidence="2" id="KW-0472">Membrane</keyword>
<proteinExistence type="predicted"/>
<feature type="compositionally biased region" description="Low complexity" evidence="1">
    <location>
        <begin position="407"/>
        <end position="416"/>
    </location>
</feature>
<reference evidence="4" key="1">
    <citation type="submission" date="2024-05" db="EMBL/GenBank/DDBJ databases">
        <authorList>
            <person name="Luo Y.-C."/>
            <person name="Nicholds J."/>
            <person name="Mortimer T."/>
            <person name="Maboni G."/>
        </authorList>
    </citation>
    <scope>NUCLEOTIDE SEQUENCE</scope>
    <source>
        <strain evidence="4">151108</strain>
    </source>
</reference>
<keyword evidence="3" id="KW-0732">Signal</keyword>
<feature type="chain" id="PRO_5044282624" description="TspB protein" evidence="3">
    <location>
        <begin position="23"/>
        <end position="503"/>
    </location>
</feature>
<feature type="region of interest" description="Disordered" evidence="1">
    <location>
        <begin position="385"/>
        <end position="421"/>
    </location>
</feature>
<evidence type="ECO:0000256" key="1">
    <source>
        <dbReference type="SAM" id="MobiDB-lite"/>
    </source>
</evidence>
<keyword evidence="2" id="KW-0812">Transmembrane</keyword>